<dbReference type="Pfam" id="PF00072">
    <property type="entry name" value="Response_reg"/>
    <property type="match status" value="1"/>
</dbReference>
<reference evidence="2" key="1">
    <citation type="journal article" date="2015" name="Proc. Natl. Acad. Sci. U.S.A.">
        <title>Networks of energetic and metabolic interactions define dynamics in microbial communities.</title>
        <authorList>
            <person name="Embree M."/>
            <person name="Liu J.K."/>
            <person name="Al-Bassam M.M."/>
            <person name="Zengler K."/>
        </authorList>
    </citation>
    <scope>NUCLEOTIDE SEQUENCE</scope>
</reference>
<organism evidence="2">
    <name type="scientific">hydrocarbon metagenome</name>
    <dbReference type="NCBI Taxonomy" id="938273"/>
    <lineage>
        <taxon>unclassified sequences</taxon>
        <taxon>metagenomes</taxon>
        <taxon>ecological metagenomes</taxon>
    </lineage>
</organism>
<dbReference type="PANTHER" id="PTHR43228">
    <property type="entry name" value="TWO-COMPONENT RESPONSE REGULATOR"/>
    <property type="match status" value="1"/>
</dbReference>
<name>A0A0W8G2S4_9ZZZZ</name>
<sequence>MLKKYGLCDLVSNARLALGAFQNSLSEKMPYDLILLDIMMPDMDGHACLAAMREIERECGVPPGKEVKVAMVSALRDTKNVCKAFFQGQAVCYIPKPVMLETIDELISSL</sequence>
<dbReference type="SMART" id="SM00448">
    <property type="entry name" value="REC"/>
    <property type="match status" value="1"/>
</dbReference>
<dbReference type="SUPFAM" id="SSF52172">
    <property type="entry name" value="CheY-like"/>
    <property type="match status" value="1"/>
</dbReference>
<dbReference type="InterPro" id="IPR011006">
    <property type="entry name" value="CheY-like_superfamily"/>
</dbReference>
<dbReference type="AlphaFoldDB" id="A0A0W8G2S4"/>
<accession>A0A0W8G2S4</accession>
<dbReference type="InterPro" id="IPR052048">
    <property type="entry name" value="ST_Response_Regulator"/>
</dbReference>
<dbReference type="EMBL" id="LNQE01000327">
    <property type="protein sequence ID" value="KUG27456.1"/>
    <property type="molecule type" value="Genomic_DNA"/>
</dbReference>
<dbReference type="GO" id="GO:0000160">
    <property type="term" value="P:phosphorelay signal transduction system"/>
    <property type="evidence" value="ECO:0007669"/>
    <property type="project" value="InterPro"/>
</dbReference>
<protein>
    <submittedName>
        <fullName evidence="2">Response regulator</fullName>
    </submittedName>
</protein>
<proteinExistence type="predicted"/>
<gene>
    <name evidence="2" type="ORF">ASZ90_002694</name>
</gene>
<comment type="caution">
    <text evidence="2">The sequence shown here is derived from an EMBL/GenBank/DDBJ whole genome shotgun (WGS) entry which is preliminary data.</text>
</comment>
<dbReference type="InterPro" id="IPR001789">
    <property type="entry name" value="Sig_transdc_resp-reg_receiver"/>
</dbReference>
<dbReference type="PANTHER" id="PTHR43228:SF1">
    <property type="entry name" value="TWO-COMPONENT RESPONSE REGULATOR ARR22"/>
    <property type="match status" value="1"/>
</dbReference>
<dbReference type="Gene3D" id="3.40.50.2300">
    <property type="match status" value="1"/>
</dbReference>
<evidence type="ECO:0000259" key="1">
    <source>
        <dbReference type="PROSITE" id="PS50110"/>
    </source>
</evidence>
<feature type="domain" description="Response regulatory" evidence="1">
    <location>
        <begin position="1"/>
        <end position="110"/>
    </location>
</feature>
<evidence type="ECO:0000313" key="2">
    <source>
        <dbReference type="EMBL" id="KUG27456.1"/>
    </source>
</evidence>
<dbReference type="PROSITE" id="PS50110">
    <property type="entry name" value="RESPONSE_REGULATORY"/>
    <property type="match status" value="1"/>
</dbReference>